<feature type="transmembrane region" description="Helical" evidence="1">
    <location>
        <begin position="5"/>
        <end position="22"/>
    </location>
</feature>
<dbReference type="EMBL" id="JBGFFE010000005">
    <property type="protein sequence ID" value="MEY8763126.1"/>
    <property type="molecule type" value="Genomic_DNA"/>
</dbReference>
<dbReference type="RefSeq" id="WP_369868637.1">
    <property type="nucleotide sequence ID" value="NZ_JBGFFE010000005.1"/>
</dbReference>
<gene>
    <name evidence="4" type="ORF">AB8S09_05600</name>
</gene>
<evidence type="ECO:0000259" key="3">
    <source>
        <dbReference type="Pfam" id="PF12728"/>
    </source>
</evidence>
<dbReference type="InterPro" id="IPR010093">
    <property type="entry name" value="SinI_DNA-bd"/>
</dbReference>
<dbReference type="Pfam" id="PF12728">
    <property type="entry name" value="HTH_17"/>
    <property type="match status" value="1"/>
</dbReference>
<dbReference type="Proteomes" id="UP001565220">
    <property type="component" value="Unassembled WGS sequence"/>
</dbReference>
<evidence type="ECO:0000256" key="1">
    <source>
        <dbReference type="SAM" id="Phobius"/>
    </source>
</evidence>
<name>A0ABV4DXQ4_9CLOT</name>
<keyword evidence="1" id="KW-0812">Transmembrane</keyword>
<sequence>MEYVVAGICIVAAMIICAVFIYRSRKKNEKAPSSAVKSITDDKSARLLTVENEPQEVAFRWRCFRLNQYQPDRKADNPISFLKGFRGYLHTDGYQAYGKLENVTLVGCWAHARRKFDKAVKALPKSQQKTSSAGIGLLYCSRLFEIENRIAELSPEERKKQRQSQAKPILDAILAWVKTRNAAPKSALGQALHYLVEQWPRLIHYLDDGRLEISNNLAGVGRESILQWINKRNMPAYKVGRLWKFKLSEIDKWIRSGGASEESNTEDNEQA</sequence>
<keyword evidence="5" id="KW-1185">Reference proteome</keyword>
<dbReference type="InterPro" id="IPR052344">
    <property type="entry name" value="Transposase-related"/>
</dbReference>
<dbReference type="PANTHER" id="PTHR33678">
    <property type="entry name" value="BLL1576 PROTEIN"/>
    <property type="match status" value="1"/>
</dbReference>
<evidence type="ECO:0000313" key="5">
    <source>
        <dbReference type="Proteomes" id="UP001565220"/>
    </source>
</evidence>
<feature type="domain" description="Helix-turn-helix" evidence="3">
    <location>
        <begin position="219"/>
        <end position="256"/>
    </location>
</feature>
<keyword evidence="1" id="KW-0472">Membrane</keyword>
<reference evidence="4 5" key="1">
    <citation type="submission" date="2024-08" db="EMBL/GenBank/DDBJ databases">
        <title>Clostridium lapicellarii sp. nov., and Clostridium renhuaiense sp. nov., two species isolated from the mud in a fermentation cellar used for producing sauce-flavour Chinese liquors.</title>
        <authorList>
            <person name="Yang F."/>
            <person name="Wang H."/>
            <person name="Chen L.Q."/>
            <person name="Zhou N."/>
            <person name="Lu J.J."/>
            <person name="Pu X.X."/>
            <person name="Wan B."/>
            <person name="Wang L."/>
            <person name="Liu S.J."/>
        </authorList>
    </citation>
    <scope>NUCLEOTIDE SEQUENCE [LARGE SCALE GENOMIC DNA]</scope>
    <source>
        <strain evidence="4 5">MT-113</strain>
    </source>
</reference>
<dbReference type="Pfam" id="PF03050">
    <property type="entry name" value="DDE_Tnp_IS66"/>
    <property type="match status" value="1"/>
</dbReference>
<comment type="caution">
    <text evidence="4">The sequence shown here is derived from an EMBL/GenBank/DDBJ whole genome shotgun (WGS) entry which is preliminary data.</text>
</comment>
<accession>A0ABV4DXQ4</accession>
<dbReference type="InterPro" id="IPR041657">
    <property type="entry name" value="HTH_17"/>
</dbReference>
<protein>
    <submittedName>
        <fullName evidence="4">Transposase</fullName>
    </submittedName>
</protein>
<feature type="domain" description="Transposase IS66 central" evidence="2">
    <location>
        <begin position="65"/>
        <end position="218"/>
    </location>
</feature>
<proteinExistence type="predicted"/>
<organism evidence="4 5">
    <name type="scientific">Clostridium lapidicellarium</name>
    <dbReference type="NCBI Taxonomy" id="3240931"/>
    <lineage>
        <taxon>Bacteria</taxon>
        <taxon>Bacillati</taxon>
        <taxon>Bacillota</taxon>
        <taxon>Clostridia</taxon>
        <taxon>Eubacteriales</taxon>
        <taxon>Clostridiaceae</taxon>
        <taxon>Clostridium</taxon>
    </lineage>
</organism>
<dbReference type="InterPro" id="IPR004291">
    <property type="entry name" value="Transposase_IS66_central"/>
</dbReference>
<dbReference type="PANTHER" id="PTHR33678:SF1">
    <property type="entry name" value="BLL1576 PROTEIN"/>
    <property type="match status" value="1"/>
</dbReference>
<evidence type="ECO:0000259" key="2">
    <source>
        <dbReference type="Pfam" id="PF03050"/>
    </source>
</evidence>
<evidence type="ECO:0000313" key="4">
    <source>
        <dbReference type="EMBL" id="MEY8763126.1"/>
    </source>
</evidence>
<keyword evidence="1" id="KW-1133">Transmembrane helix</keyword>
<dbReference type="NCBIfam" id="TIGR01764">
    <property type="entry name" value="excise"/>
    <property type="match status" value="1"/>
</dbReference>